<feature type="transmembrane region" description="Helical" evidence="1">
    <location>
        <begin position="102"/>
        <end position="122"/>
    </location>
</feature>
<evidence type="ECO:0000256" key="2">
    <source>
        <dbReference type="SAM" id="SignalP"/>
    </source>
</evidence>
<evidence type="ECO:0000256" key="1">
    <source>
        <dbReference type="SAM" id="Phobius"/>
    </source>
</evidence>
<dbReference type="RefSeq" id="WP_143090927.1">
    <property type="nucleotide sequence ID" value="NZ_FONY01000024.1"/>
</dbReference>
<sequence length="150" mass="16560">MKAKIFSILVVFFAMTLMSATAPNADLKTVSAIDTEQLTNKLNLQPVATTAQPTWEKVMSEIEAKKGSKLNWKEKLAFKLLKKKAESKMKPEGKKKAKAIDAIGFILGFLLGLLGVLLAYIIDKEKFIPSAWYGLLAAVVLYIIIFALVL</sequence>
<keyword evidence="1" id="KW-1133">Transmembrane helix</keyword>
<keyword evidence="1" id="KW-0472">Membrane</keyword>
<reference evidence="3 4" key="1">
    <citation type="submission" date="2016-10" db="EMBL/GenBank/DDBJ databases">
        <authorList>
            <person name="de Groot N.N."/>
        </authorList>
    </citation>
    <scope>NUCLEOTIDE SEQUENCE [LARGE SCALE GENOMIC DNA]</scope>
    <source>
        <strain>GEY</strain>
        <strain evidence="4">DSM 9560</strain>
    </source>
</reference>
<keyword evidence="2" id="KW-0732">Signal</keyword>
<proteinExistence type="predicted"/>
<dbReference type="EMBL" id="FONY01000024">
    <property type="protein sequence ID" value="SFF29189.1"/>
    <property type="molecule type" value="Genomic_DNA"/>
</dbReference>
<name>A0A1I2HHP3_9BACT</name>
<protein>
    <submittedName>
        <fullName evidence="3">Uncharacterized protein</fullName>
    </submittedName>
</protein>
<feature type="transmembrane region" description="Helical" evidence="1">
    <location>
        <begin position="131"/>
        <end position="149"/>
    </location>
</feature>
<dbReference type="STRING" id="1003.SAMN04488541_10249"/>
<feature type="chain" id="PRO_5011721746" evidence="2">
    <location>
        <begin position="23"/>
        <end position="150"/>
    </location>
</feature>
<evidence type="ECO:0000313" key="4">
    <source>
        <dbReference type="Proteomes" id="UP000199513"/>
    </source>
</evidence>
<organism evidence="3 4">
    <name type="scientific">Thermoflexibacter ruber</name>
    <dbReference type="NCBI Taxonomy" id="1003"/>
    <lineage>
        <taxon>Bacteria</taxon>
        <taxon>Pseudomonadati</taxon>
        <taxon>Bacteroidota</taxon>
        <taxon>Cytophagia</taxon>
        <taxon>Cytophagales</taxon>
        <taxon>Thermoflexibacteraceae</taxon>
        <taxon>Thermoflexibacter</taxon>
    </lineage>
</organism>
<feature type="signal peptide" evidence="2">
    <location>
        <begin position="1"/>
        <end position="22"/>
    </location>
</feature>
<gene>
    <name evidence="3" type="ORF">SAMN04488541_10249</name>
</gene>
<keyword evidence="1" id="KW-0812">Transmembrane</keyword>
<accession>A0A1I2HHP3</accession>
<dbReference type="AlphaFoldDB" id="A0A1I2HHP3"/>
<keyword evidence="4" id="KW-1185">Reference proteome</keyword>
<evidence type="ECO:0000313" key="3">
    <source>
        <dbReference type="EMBL" id="SFF29189.1"/>
    </source>
</evidence>
<dbReference type="Proteomes" id="UP000199513">
    <property type="component" value="Unassembled WGS sequence"/>
</dbReference>